<dbReference type="Pfam" id="PF03743">
    <property type="entry name" value="TrbI"/>
    <property type="match status" value="1"/>
</dbReference>
<evidence type="ECO:0000256" key="2">
    <source>
        <dbReference type="SAM" id="Phobius"/>
    </source>
</evidence>
<organism evidence="3 4">
    <name type="scientific">Floridaenema flaviceps BLCC-F50</name>
    <dbReference type="NCBI Taxonomy" id="3153642"/>
    <lineage>
        <taxon>Bacteria</taxon>
        <taxon>Bacillati</taxon>
        <taxon>Cyanobacteriota</taxon>
        <taxon>Cyanophyceae</taxon>
        <taxon>Oscillatoriophycideae</taxon>
        <taxon>Aerosakkonematales</taxon>
        <taxon>Aerosakkonemataceae</taxon>
        <taxon>Floridanema</taxon>
        <taxon>Floridanema flaviceps</taxon>
    </lineage>
</organism>
<feature type="region of interest" description="Disordered" evidence="1">
    <location>
        <begin position="128"/>
        <end position="162"/>
    </location>
</feature>
<keyword evidence="4" id="KW-1185">Reference proteome</keyword>
<feature type="transmembrane region" description="Helical" evidence="2">
    <location>
        <begin position="54"/>
        <end position="75"/>
    </location>
</feature>
<gene>
    <name evidence="3" type="ORF">ACE1CI_05155</name>
</gene>
<sequence>MSQSSDELRFFEQLTGYQETSNYETSEQFLENYERTTEAISTKQPLWSNPWSKLILVSVGTGSAALIAALFLASITNGGARNVKNSNSQELRSPTPATPSTQPDRTDIADQQTKLALQTQVQDIEAASNELKKPEPQINKSDSKPAPVAPKIPTPTPVLATSPLPLAPSKPVVPPPPKIIVREVVRQVRVPVPAPTRITPSTPIPRPLTAVNPTFSPIARPPAPIVTLPHKIAPPSTPNTATTKPAPTTTNSMEQWTALSQLGSYGHIEPNSDSNNQNATVANLPLNDKPAVTPPELTVAEVPKAILVDRTKTVTPEPEKNSVEQRTTEVYLAEENYILRETPLNEEARNFQVGQHAKASLVTPIVSSDISNLPTANQNQERFVVKLNQPLRDNAGQTLLPSETLVIFVVSGVNPNGLVMGNAIAVVVDGKEYQLPPGVISLRGDNGKPLIASKWGGSGSTRIDATTTVLGAVAKIGQVINQPRREQQEEIGDIYNSRRRTTIERGEPNLLGAALEGGLNPLQQQIQQRNQRAAQESQNRPNLWYVQEGKKVQVFVNRSFDM</sequence>
<evidence type="ECO:0000313" key="3">
    <source>
        <dbReference type="EMBL" id="MFB2892316.1"/>
    </source>
</evidence>
<keyword evidence="2" id="KW-0472">Membrane</keyword>
<dbReference type="InterPro" id="IPR005498">
    <property type="entry name" value="T4SS_VirB10/TraB/TrbI"/>
</dbReference>
<feature type="compositionally biased region" description="Pro residues" evidence="1">
    <location>
        <begin position="147"/>
        <end position="156"/>
    </location>
</feature>
<dbReference type="Proteomes" id="UP001576784">
    <property type="component" value="Unassembled WGS sequence"/>
</dbReference>
<reference evidence="3 4" key="1">
    <citation type="submission" date="2024-09" db="EMBL/GenBank/DDBJ databases">
        <title>Floridaenema gen nov. (Aerosakkonemataceae, Aerosakkonematales ord. nov., Cyanobacteria) from benthic tropical and subtropical fresh waters, with the description of four new species.</title>
        <authorList>
            <person name="Moretto J.A."/>
            <person name="Berthold D.E."/>
            <person name="Lefler F.W."/>
            <person name="Huang I.-S."/>
            <person name="Laughinghouse H. IV."/>
        </authorList>
    </citation>
    <scope>NUCLEOTIDE SEQUENCE [LARGE SCALE GENOMIC DNA]</scope>
    <source>
        <strain evidence="3 4">BLCC-F50</strain>
    </source>
</reference>
<feature type="compositionally biased region" description="Polar residues" evidence="1">
    <location>
        <begin position="79"/>
        <end position="92"/>
    </location>
</feature>
<feature type="compositionally biased region" description="Polar residues" evidence="1">
    <location>
        <begin position="98"/>
        <end position="107"/>
    </location>
</feature>
<accession>A0ABV4XKS9</accession>
<proteinExistence type="predicted"/>
<evidence type="ECO:0000313" key="4">
    <source>
        <dbReference type="Proteomes" id="UP001576784"/>
    </source>
</evidence>
<feature type="region of interest" description="Disordered" evidence="1">
    <location>
        <begin position="229"/>
        <end position="250"/>
    </location>
</feature>
<name>A0ABV4XKS9_9CYAN</name>
<dbReference type="RefSeq" id="WP_413261988.1">
    <property type="nucleotide sequence ID" value="NZ_JBHFNR010000031.1"/>
</dbReference>
<keyword evidence="2" id="KW-1133">Transmembrane helix</keyword>
<feature type="region of interest" description="Disordered" evidence="1">
    <location>
        <begin position="79"/>
        <end position="107"/>
    </location>
</feature>
<evidence type="ECO:0000256" key="1">
    <source>
        <dbReference type="SAM" id="MobiDB-lite"/>
    </source>
</evidence>
<keyword evidence="2" id="KW-0812">Transmembrane</keyword>
<comment type="caution">
    <text evidence="3">The sequence shown here is derived from an EMBL/GenBank/DDBJ whole genome shotgun (WGS) entry which is preliminary data.</text>
</comment>
<dbReference type="EMBL" id="JBHFNR010000031">
    <property type="protein sequence ID" value="MFB2892316.1"/>
    <property type="molecule type" value="Genomic_DNA"/>
</dbReference>
<feature type="compositionally biased region" description="Low complexity" evidence="1">
    <location>
        <begin position="238"/>
        <end position="250"/>
    </location>
</feature>
<protein>
    <submittedName>
        <fullName evidence="3">TrbI/VirB10 family protein</fullName>
    </submittedName>
</protein>